<protein>
    <recommendedName>
        <fullName evidence="1">RNase H type-1 domain-containing protein</fullName>
    </recommendedName>
</protein>
<accession>A0A0F9RXN0</accession>
<comment type="caution">
    <text evidence="2">The sequence shown here is derived from an EMBL/GenBank/DDBJ whole genome shotgun (WGS) entry which is preliminary data.</text>
</comment>
<dbReference type="InterPro" id="IPR002156">
    <property type="entry name" value="RNaseH_domain"/>
</dbReference>
<dbReference type="GO" id="GO:0003676">
    <property type="term" value="F:nucleic acid binding"/>
    <property type="evidence" value="ECO:0007669"/>
    <property type="project" value="InterPro"/>
</dbReference>
<dbReference type="GO" id="GO:0004523">
    <property type="term" value="F:RNA-DNA hybrid ribonuclease activity"/>
    <property type="evidence" value="ECO:0007669"/>
    <property type="project" value="InterPro"/>
</dbReference>
<evidence type="ECO:0000259" key="1">
    <source>
        <dbReference type="PROSITE" id="PS50879"/>
    </source>
</evidence>
<dbReference type="Gene3D" id="3.30.420.10">
    <property type="entry name" value="Ribonuclease H-like superfamily/Ribonuclease H"/>
    <property type="match status" value="1"/>
</dbReference>
<feature type="domain" description="RNase H type-1" evidence="1">
    <location>
        <begin position="23"/>
        <end position="163"/>
    </location>
</feature>
<organism evidence="2">
    <name type="scientific">marine sediment metagenome</name>
    <dbReference type="NCBI Taxonomy" id="412755"/>
    <lineage>
        <taxon>unclassified sequences</taxon>
        <taxon>metagenomes</taxon>
        <taxon>ecological metagenomes</taxon>
    </lineage>
</organism>
<name>A0A0F9RXN0_9ZZZZ</name>
<dbReference type="EMBL" id="LAZR01003107">
    <property type="protein sequence ID" value="KKN21928.1"/>
    <property type="molecule type" value="Genomic_DNA"/>
</dbReference>
<dbReference type="InterPro" id="IPR012337">
    <property type="entry name" value="RNaseH-like_sf"/>
</dbReference>
<dbReference type="AlphaFoldDB" id="A0A0F9RXN0"/>
<sequence>MTSLKLSPSSLNEFLVAQKILPGQWDLLLFGDGSGLKWETGGGFACFLMDGRTLRRDLIIGGQTRTTVSRMELGVYTEAIAYHFYRLLDRVVTNAPYRVWIFSDSELTVKCGNKEYHRKTNVDLWQSFDIWEERGYLFRFRWVPRNSTPFHELADRLAGKARVALTALQLPAEQLYTYMPYTEEKVGQTAALPQCSKCRTPKLPTDKQCPICGHAEK</sequence>
<dbReference type="Pfam" id="PF00075">
    <property type="entry name" value="RNase_H"/>
    <property type="match status" value="1"/>
</dbReference>
<evidence type="ECO:0000313" key="2">
    <source>
        <dbReference type="EMBL" id="KKN21928.1"/>
    </source>
</evidence>
<dbReference type="PROSITE" id="PS50879">
    <property type="entry name" value="RNASE_H_1"/>
    <property type="match status" value="1"/>
</dbReference>
<proteinExistence type="predicted"/>
<dbReference type="InterPro" id="IPR036397">
    <property type="entry name" value="RNaseH_sf"/>
</dbReference>
<reference evidence="2" key="1">
    <citation type="journal article" date="2015" name="Nature">
        <title>Complex archaea that bridge the gap between prokaryotes and eukaryotes.</title>
        <authorList>
            <person name="Spang A."/>
            <person name="Saw J.H."/>
            <person name="Jorgensen S.L."/>
            <person name="Zaremba-Niedzwiedzka K."/>
            <person name="Martijn J."/>
            <person name="Lind A.E."/>
            <person name="van Eijk R."/>
            <person name="Schleper C."/>
            <person name="Guy L."/>
            <person name="Ettema T.J."/>
        </authorList>
    </citation>
    <scope>NUCLEOTIDE SEQUENCE</scope>
</reference>
<dbReference type="SUPFAM" id="SSF53098">
    <property type="entry name" value="Ribonuclease H-like"/>
    <property type="match status" value="1"/>
</dbReference>
<gene>
    <name evidence="2" type="ORF">LCGC14_0920580</name>
</gene>